<feature type="transmembrane region" description="Helical" evidence="1">
    <location>
        <begin position="21"/>
        <end position="45"/>
    </location>
</feature>
<keyword evidence="1" id="KW-0472">Membrane</keyword>
<dbReference type="Proteomes" id="UP000181899">
    <property type="component" value="Unassembled WGS sequence"/>
</dbReference>
<gene>
    <name evidence="3" type="ORF">SAMN04488695_10531</name>
</gene>
<accession>A0A1I5BRW5</accession>
<evidence type="ECO:0000313" key="4">
    <source>
        <dbReference type="Proteomes" id="UP000181899"/>
    </source>
</evidence>
<proteinExistence type="predicted"/>
<name>A0A1I5BRW5_9CLOT</name>
<organism evidence="3 4">
    <name type="scientific">Proteiniclasticum ruminis</name>
    <dbReference type="NCBI Taxonomy" id="398199"/>
    <lineage>
        <taxon>Bacteria</taxon>
        <taxon>Bacillati</taxon>
        <taxon>Bacillota</taxon>
        <taxon>Clostridia</taxon>
        <taxon>Eubacteriales</taxon>
        <taxon>Clostridiaceae</taxon>
        <taxon>Proteiniclasticum</taxon>
    </lineage>
</organism>
<keyword evidence="4" id="KW-1185">Reference proteome</keyword>
<keyword evidence="1" id="KW-1133">Transmembrane helix</keyword>
<feature type="domain" description="YcxB-like C-terminal" evidence="2">
    <location>
        <begin position="91"/>
        <end position="145"/>
    </location>
</feature>
<dbReference type="EMBL" id="FOVK01000005">
    <property type="protein sequence ID" value="SFN77439.1"/>
    <property type="molecule type" value="Genomic_DNA"/>
</dbReference>
<keyword evidence="1" id="KW-0812">Transmembrane</keyword>
<dbReference type="RefSeq" id="WP_074912122.1">
    <property type="nucleotide sequence ID" value="NZ_FOVK01000005.1"/>
</dbReference>
<sequence length="159" mass="18103">MKYEFPYVTRAKDLWKISMYNIYHSMAGVTNVIFTVAMILLNIRYFSQVDVILKILLLLGLSIFTLVQPTLIYLRAKKQVDGLPKGMSIGLDDKGIHVEKNGQRSILRWSKVQGIKRYPFLLIIFASGGQGYILSNETLGKEKEALYSFVKSHLGKGRN</sequence>
<evidence type="ECO:0000259" key="2">
    <source>
        <dbReference type="Pfam" id="PF14317"/>
    </source>
</evidence>
<dbReference type="Pfam" id="PF14317">
    <property type="entry name" value="YcxB"/>
    <property type="match status" value="1"/>
</dbReference>
<feature type="transmembrane region" description="Helical" evidence="1">
    <location>
        <begin position="51"/>
        <end position="74"/>
    </location>
</feature>
<evidence type="ECO:0000256" key="1">
    <source>
        <dbReference type="SAM" id="Phobius"/>
    </source>
</evidence>
<dbReference type="InterPro" id="IPR025588">
    <property type="entry name" value="YcxB-like_C"/>
</dbReference>
<dbReference type="STRING" id="398199.SAMN05421804_102231"/>
<reference evidence="3 4" key="1">
    <citation type="submission" date="2016-10" db="EMBL/GenBank/DDBJ databases">
        <authorList>
            <person name="de Groot N.N."/>
        </authorList>
    </citation>
    <scope>NUCLEOTIDE SEQUENCE [LARGE SCALE GENOMIC DNA]</scope>
    <source>
        <strain evidence="3 4">ML2</strain>
    </source>
</reference>
<evidence type="ECO:0000313" key="3">
    <source>
        <dbReference type="EMBL" id="SFN77439.1"/>
    </source>
</evidence>
<dbReference type="AlphaFoldDB" id="A0A1I5BRW5"/>
<protein>
    <submittedName>
        <fullName evidence="3">YcxB-like protein</fullName>
    </submittedName>
</protein>